<evidence type="ECO:0000256" key="4">
    <source>
        <dbReference type="ARBA" id="ARBA00022884"/>
    </source>
</evidence>
<protein>
    <submittedName>
        <fullName evidence="5">Uncharacterized protein</fullName>
    </submittedName>
</protein>
<evidence type="ECO:0000313" key="5">
    <source>
        <dbReference type="EMBL" id="KAJ9591322.1"/>
    </source>
</evidence>
<keyword evidence="2" id="KW-0963">Cytoplasm</keyword>
<keyword evidence="4" id="KW-0694">RNA-binding</keyword>
<dbReference type="PANTHER" id="PTHR48032:SF18">
    <property type="entry name" value="RRM DOMAIN-CONTAINING PROTEIN"/>
    <property type="match status" value="1"/>
</dbReference>
<evidence type="ECO:0000256" key="2">
    <source>
        <dbReference type="ARBA" id="ARBA00022490"/>
    </source>
</evidence>
<dbReference type="GO" id="GO:0006417">
    <property type="term" value="P:regulation of translation"/>
    <property type="evidence" value="ECO:0007669"/>
    <property type="project" value="TreeGrafter"/>
</dbReference>
<evidence type="ECO:0000313" key="6">
    <source>
        <dbReference type="Proteomes" id="UP001233999"/>
    </source>
</evidence>
<accession>A0AAD8A2N3</accession>
<dbReference type="GO" id="GO:0003729">
    <property type="term" value="F:mRNA binding"/>
    <property type="evidence" value="ECO:0007669"/>
    <property type="project" value="TreeGrafter"/>
</dbReference>
<dbReference type="SUPFAM" id="SSF54928">
    <property type="entry name" value="RNA-binding domain, RBD"/>
    <property type="match status" value="1"/>
</dbReference>
<dbReference type="EMBL" id="JASPKZ010003874">
    <property type="protein sequence ID" value="KAJ9591322.1"/>
    <property type="molecule type" value="Genomic_DNA"/>
</dbReference>
<dbReference type="GO" id="GO:0005737">
    <property type="term" value="C:cytoplasm"/>
    <property type="evidence" value="ECO:0007669"/>
    <property type="project" value="UniProtKB-SubCell"/>
</dbReference>
<dbReference type="Proteomes" id="UP001233999">
    <property type="component" value="Unassembled WGS sequence"/>
</dbReference>
<dbReference type="InterPro" id="IPR035979">
    <property type="entry name" value="RBD_domain_sf"/>
</dbReference>
<dbReference type="Gene3D" id="3.30.70.330">
    <property type="match status" value="1"/>
</dbReference>
<reference evidence="5" key="2">
    <citation type="submission" date="2023-05" db="EMBL/GenBank/DDBJ databases">
        <authorList>
            <person name="Fouks B."/>
        </authorList>
    </citation>
    <scope>NUCLEOTIDE SEQUENCE</scope>
    <source>
        <strain evidence="5">Stay&amp;Tobe</strain>
        <tissue evidence="5">Testes</tissue>
    </source>
</reference>
<reference evidence="5" key="1">
    <citation type="journal article" date="2023" name="IScience">
        <title>Live-bearing cockroach genome reveals convergent evolutionary mechanisms linked to viviparity in insects and beyond.</title>
        <authorList>
            <person name="Fouks B."/>
            <person name="Harrison M.C."/>
            <person name="Mikhailova A.A."/>
            <person name="Marchal E."/>
            <person name="English S."/>
            <person name="Carruthers M."/>
            <person name="Jennings E.C."/>
            <person name="Chiamaka E.L."/>
            <person name="Frigard R.A."/>
            <person name="Pippel M."/>
            <person name="Attardo G.M."/>
            <person name="Benoit J.B."/>
            <person name="Bornberg-Bauer E."/>
            <person name="Tobe S.S."/>
        </authorList>
    </citation>
    <scope>NUCLEOTIDE SEQUENCE</scope>
    <source>
        <strain evidence="5">Stay&amp;Tobe</strain>
    </source>
</reference>
<name>A0AAD8A2N3_DIPPU</name>
<dbReference type="PANTHER" id="PTHR48032">
    <property type="entry name" value="RNA-BINDING PROTEIN MUSASHI HOMOLOG RBP6"/>
    <property type="match status" value="1"/>
</dbReference>
<comment type="caution">
    <text evidence="5">The sequence shown here is derived from an EMBL/GenBank/DDBJ whole genome shotgun (WGS) entry which is preliminary data.</text>
</comment>
<sequence length="103" mass="11777">DFFLWRRRIGAVVESISPNMLTKVPISSTWKLKNFETPSIILEHGVFRIGNLPFSLRVPIPGRANMVTRTKKIFVGGLSAPTTLEDVKNYFEQFGPHQLKTKY</sequence>
<comment type="subcellular location">
    <subcellularLocation>
        <location evidence="1">Cytoplasm</location>
    </subcellularLocation>
</comment>
<keyword evidence="3" id="KW-0677">Repeat</keyword>
<keyword evidence="6" id="KW-1185">Reference proteome</keyword>
<organism evidence="5 6">
    <name type="scientific">Diploptera punctata</name>
    <name type="common">Pacific beetle cockroach</name>
    <dbReference type="NCBI Taxonomy" id="6984"/>
    <lineage>
        <taxon>Eukaryota</taxon>
        <taxon>Metazoa</taxon>
        <taxon>Ecdysozoa</taxon>
        <taxon>Arthropoda</taxon>
        <taxon>Hexapoda</taxon>
        <taxon>Insecta</taxon>
        <taxon>Pterygota</taxon>
        <taxon>Neoptera</taxon>
        <taxon>Polyneoptera</taxon>
        <taxon>Dictyoptera</taxon>
        <taxon>Blattodea</taxon>
        <taxon>Blaberoidea</taxon>
        <taxon>Blaberidae</taxon>
        <taxon>Diplopterinae</taxon>
        <taxon>Diploptera</taxon>
    </lineage>
</organism>
<evidence type="ECO:0000256" key="3">
    <source>
        <dbReference type="ARBA" id="ARBA00022737"/>
    </source>
</evidence>
<dbReference type="AlphaFoldDB" id="A0AAD8A2N3"/>
<feature type="non-terminal residue" evidence="5">
    <location>
        <position position="1"/>
    </location>
</feature>
<gene>
    <name evidence="5" type="ORF">L9F63_002135</name>
</gene>
<proteinExistence type="predicted"/>
<feature type="non-terminal residue" evidence="5">
    <location>
        <position position="103"/>
    </location>
</feature>
<dbReference type="InterPro" id="IPR012677">
    <property type="entry name" value="Nucleotide-bd_a/b_plait_sf"/>
</dbReference>
<evidence type="ECO:0000256" key="1">
    <source>
        <dbReference type="ARBA" id="ARBA00004496"/>
    </source>
</evidence>